<dbReference type="AlphaFoldDB" id="W4FQ83"/>
<accession>W4FQ83</accession>
<dbReference type="EMBL" id="KI913180">
    <property type="protein sequence ID" value="ETV68984.1"/>
    <property type="molecule type" value="Genomic_DNA"/>
</dbReference>
<name>W4FQ83_APHAT</name>
<dbReference type="GeneID" id="20817135"/>
<reference evidence="2" key="1">
    <citation type="submission" date="2013-12" db="EMBL/GenBank/DDBJ databases">
        <title>The Genome Sequence of Aphanomyces astaci APO3.</title>
        <authorList>
            <consortium name="The Broad Institute Genomics Platform"/>
            <person name="Russ C."/>
            <person name="Tyler B."/>
            <person name="van West P."/>
            <person name="Dieguez-Uribeondo J."/>
            <person name="Young S.K."/>
            <person name="Zeng Q."/>
            <person name="Gargeya S."/>
            <person name="Fitzgerald M."/>
            <person name="Abouelleil A."/>
            <person name="Alvarado L."/>
            <person name="Chapman S.B."/>
            <person name="Gainer-Dewar J."/>
            <person name="Goldberg J."/>
            <person name="Griggs A."/>
            <person name="Gujja S."/>
            <person name="Hansen M."/>
            <person name="Howarth C."/>
            <person name="Imamovic A."/>
            <person name="Ireland A."/>
            <person name="Larimer J."/>
            <person name="McCowan C."/>
            <person name="Murphy C."/>
            <person name="Pearson M."/>
            <person name="Poon T.W."/>
            <person name="Priest M."/>
            <person name="Roberts A."/>
            <person name="Saif S."/>
            <person name="Shea T."/>
            <person name="Sykes S."/>
            <person name="Wortman J."/>
            <person name="Nusbaum C."/>
            <person name="Birren B."/>
        </authorList>
    </citation>
    <scope>NUCLEOTIDE SEQUENCE [LARGE SCALE GENOMIC DNA]</scope>
    <source>
        <strain evidence="2">APO3</strain>
    </source>
</reference>
<feature type="region of interest" description="Disordered" evidence="1">
    <location>
        <begin position="82"/>
        <end position="143"/>
    </location>
</feature>
<dbReference type="RefSeq" id="XP_009841443.1">
    <property type="nucleotide sequence ID" value="XM_009843141.1"/>
</dbReference>
<sequence>MLDAPTPNAKPNKRKVRWDDESVAELFRLRYKSHFTSRVDSKNSAEKKTAYVMLASEINVSMEKDFSVAQVQDKFGKLKTSWSLTNPSNPSETENAPWAPLPPHCDQQATGTSEEARKSLESEALEDGCATNPAAPACPLGLH</sequence>
<evidence type="ECO:0000313" key="2">
    <source>
        <dbReference type="EMBL" id="ETV68984.1"/>
    </source>
</evidence>
<gene>
    <name evidence="2" type="ORF">H257_15139</name>
</gene>
<organism evidence="2">
    <name type="scientific">Aphanomyces astaci</name>
    <name type="common">Crayfish plague agent</name>
    <dbReference type="NCBI Taxonomy" id="112090"/>
    <lineage>
        <taxon>Eukaryota</taxon>
        <taxon>Sar</taxon>
        <taxon>Stramenopiles</taxon>
        <taxon>Oomycota</taxon>
        <taxon>Saprolegniomycetes</taxon>
        <taxon>Saprolegniales</taxon>
        <taxon>Verrucalvaceae</taxon>
        <taxon>Aphanomyces</taxon>
    </lineage>
</organism>
<proteinExistence type="predicted"/>
<evidence type="ECO:0008006" key="3">
    <source>
        <dbReference type="Google" id="ProtNLM"/>
    </source>
</evidence>
<evidence type="ECO:0000256" key="1">
    <source>
        <dbReference type="SAM" id="MobiDB-lite"/>
    </source>
</evidence>
<feature type="compositionally biased region" description="Polar residues" evidence="1">
    <location>
        <begin position="82"/>
        <end position="94"/>
    </location>
</feature>
<dbReference type="VEuPathDB" id="FungiDB:H257_15139"/>
<protein>
    <recommendedName>
        <fullName evidence="3">Myb/SANT-like domain-containing protein</fullName>
    </recommendedName>
</protein>